<dbReference type="Gramene" id="EOY00384">
    <property type="protein sequence ID" value="EOY00384"/>
    <property type="gene ID" value="TCM_010251"/>
</dbReference>
<feature type="transmembrane region" description="Helical" evidence="1">
    <location>
        <begin position="22"/>
        <end position="43"/>
    </location>
</feature>
<organism evidence="2 3">
    <name type="scientific">Theobroma cacao</name>
    <name type="common">Cacao</name>
    <name type="synonym">Cocoa</name>
    <dbReference type="NCBI Taxonomy" id="3641"/>
    <lineage>
        <taxon>Eukaryota</taxon>
        <taxon>Viridiplantae</taxon>
        <taxon>Streptophyta</taxon>
        <taxon>Embryophyta</taxon>
        <taxon>Tracheophyta</taxon>
        <taxon>Spermatophyta</taxon>
        <taxon>Magnoliopsida</taxon>
        <taxon>eudicotyledons</taxon>
        <taxon>Gunneridae</taxon>
        <taxon>Pentapetalae</taxon>
        <taxon>rosids</taxon>
        <taxon>malvids</taxon>
        <taxon>Malvales</taxon>
        <taxon>Malvaceae</taxon>
        <taxon>Byttnerioideae</taxon>
        <taxon>Theobroma</taxon>
    </lineage>
</organism>
<feature type="transmembrane region" description="Helical" evidence="1">
    <location>
        <begin position="55"/>
        <end position="77"/>
    </location>
</feature>
<dbReference type="Proteomes" id="UP000026915">
    <property type="component" value="Chromosome 2"/>
</dbReference>
<evidence type="ECO:0000313" key="3">
    <source>
        <dbReference type="Proteomes" id="UP000026915"/>
    </source>
</evidence>
<name>A0A061EDM2_THECC</name>
<keyword evidence="1" id="KW-1133">Transmembrane helix</keyword>
<dbReference type="InParanoid" id="A0A061EDM2"/>
<sequence length="189" mass="22395">MCCFNFELRETLGDNGFFPFKFFFFLFYGLLSLSLACFLGHFSFSLLDAFASDSIFLLLHHSTWLISWFCLVVFFCFSLCGIAFLILIHFFLFVCGFCFYHLYFFTGYGQFASPFGIWRFIICFFFSFEQLRFLGISSFLWMCKFSYKFHCIFLQRDLKINGIVLEARANESFFIQAVSLQEEIEAAKW</sequence>
<feature type="transmembrane region" description="Helical" evidence="1">
    <location>
        <begin position="84"/>
        <end position="105"/>
    </location>
</feature>
<dbReference type="EMBL" id="CM001880">
    <property type="protein sequence ID" value="EOY00384.1"/>
    <property type="molecule type" value="Genomic_DNA"/>
</dbReference>
<gene>
    <name evidence="2" type="ORF">TCM_010251</name>
</gene>
<dbReference type="HOGENOM" id="CLU_1436790_0_0_1"/>
<accession>A0A061EDM2</accession>
<feature type="transmembrane region" description="Helical" evidence="1">
    <location>
        <begin position="117"/>
        <end position="141"/>
    </location>
</feature>
<proteinExistence type="predicted"/>
<evidence type="ECO:0000256" key="1">
    <source>
        <dbReference type="SAM" id="Phobius"/>
    </source>
</evidence>
<protein>
    <submittedName>
        <fullName evidence="2">Uncharacterized protein</fullName>
    </submittedName>
</protein>
<keyword evidence="1" id="KW-0472">Membrane</keyword>
<dbReference type="AlphaFoldDB" id="A0A061EDM2"/>
<evidence type="ECO:0000313" key="2">
    <source>
        <dbReference type="EMBL" id="EOY00384.1"/>
    </source>
</evidence>
<keyword evidence="3" id="KW-1185">Reference proteome</keyword>
<keyword evidence="1" id="KW-0812">Transmembrane</keyword>
<reference evidence="2 3" key="1">
    <citation type="journal article" date="2013" name="Genome Biol.">
        <title>The genome sequence of the most widely cultivated cacao type and its use to identify candidate genes regulating pod color.</title>
        <authorList>
            <person name="Motamayor J.C."/>
            <person name="Mockaitis K."/>
            <person name="Schmutz J."/>
            <person name="Haiminen N."/>
            <person name="Iii D.L."/>
            <person name="Cornejo O."/>
            <person name="Findley S.D."/>
            <person name="Zheng P."/>
            <person name="Utro F."/>
            <person name="Royaert S."/>
            <person name="Saski C."/>
            <person name="Jenkins J."/>
            <person name="Podicheti R."/>
            <person name="Zhao M."/>
            <person name="Scheffler B.E."/>
            <person name="Stack J.C."/>
            <person name="Feltus F.A."/>
            <person name="Mustiga G.M."/>
            <person name="Amores F."/>
            <person name="Phillips W."/>
            <person name="Marelli J.P."/>
            <person name="May G.D."/>
            <person name="Shapiro H."/>
            <person name="Ma J."/>
            <person name="Bustamante C.D."/>
            <person name="Schnell R.J."/>
            <person name="Main D."/>
            <person name="Gilbert D."/>
            <person name="Parida L."/>
            <person name="Kuhn D.N."/>
        </authorList>
    </citation>
    <scope>NUCLEOTIDE SEQUENCE [LARGE SCALE GENOMIC DNA]</scope>
    <source>
        <strain evidence="3">cv. Matina 1-6</strain>
    </source>
</reference>